<protein>
    <submittedName>
        <fullName evidence="1">Uncharacterized protein</fullName>
    </submittedName>
</protein>
<gene>
    <name evidence="1" type="ORF">BCR32DRAFT_275825</name>
</gene>
<comment type="caution">
    <text evidence="1">The sequence shown here is derived from an EMBL/GenBank/DDBJ whole genome shotgun (WGS) entry which is preliminary data.</text>
</comment>
<keyword evidence="2" id="KW-1185">Reference proteome</keyword>
<evidence type="ECO:0000313" key="2">
    <source>
        <dbReference type="Proteomes" id="UP000193944"/>
    </source>
</evidence>
<organism evidence="1 2">
    <name type="scientific">Anaeromyces robustus</name>
    <dbReference type="NCBI Taxonomy" id="1754192"/>
    <lineage>
        <taxon>Eukaryota</taxon>
        <taxon>Fungi</taxon>
        <taxon>Fungi incertae sedis</taxon>
        <taxon>Chytridiomycota</taxon>
        <taxon>Chytridiomycota incertae sedis</taxon>
        <taxon>Neocallimastigomycetes</taxon>
        <taxon>Neocallimastigales</taxon>
        <taxon>Neocallimastigaceae</taxon>
        <taxon>Anaeromyces</taxon>
    </lineage>
</organism>
<evidence type="ECO:0000313" key="1">
    <source>
        <dbReference type="EMBL" id="ORX85998.1"/>
    </source>
</evidence>
<reference evidence="1 2" key="1">
    <citation type="submission" date="2016-08" db="EMBL/GenBank/DDBJ databases">
        <title>A Parts List for Fungal Cellulosomes Revealed by Comparative Genomics.</title>
        <authorList>
            <consortium name="DOE Joint Genome Institute"/>
            <person name="Haitjema C.H."/>
            <person name="Gilmore S.P."/>
            <person name="Henske J.K."/>
            <person name="Solomon K.V."/>
            <person name="De Groot R."/>
            <person name="Kuo A."/>
            <person name="Mondo S.J."/>
            <person name="Salamov A.A."/>
            <person name="Labutti K."/>
            <person name="Zhao Z."/>
            <person name="Chiniquy J."/>
            <person name="Barry K."/>
            <person name="Brewer H.M."/>
            <person name="Purvine S.O."/>
            <person name="Wright A.T."/>
            <person name="Boxma B."/>
            <person name="Van Alen T."/>
            <person name="Hackstein J.H."/>
            <person name="Baker S.E."/>
            <person name="Grigoriev I.V."/>
            <person name="O'Malley M.A."/>
        </authorList>
    </citation>
    <scope>NUCLEOTIDE SEQUENCE [LARGE SCALE GENOMIC DNA]</scope>
    <source>
        <strain evidence="1 2">S4</strain>
    </source>
</reference>
<proteinExistence type="predicted"/>
<dbReference type="EMBL" id="MCFG01000027">
    <property type="protein sequence ID" value="ORX85998.1"/>
    <property type="molecule type" value="Genomic_DNA"/>
</dbReference>
<dbReference type="Proteomes" id="UP000193944">
    <property type="component" value="Unassembled WGS sequence"/>
</dbReference>
<dbReference type="AlphaFoldDB" id="A0A1Y1XJS2"/>
<sequence length="70" mass="8393">MLLILSQFLDKSQILYTSNMKVIEFSNDGTDYIFNIIENDKKNDENSEYEEIIKIIPELNILKIYIYIRK</sequence>
<name>A0A1Y1XJS2_9FUNG</name>
<reference evidence="1 2" key="2">
    <citation type="submission" date="2016-08" db="EMBL/GenBank/DDBJ databases">
        <title>Pervasive Adenine N6-methylation of Active Genes in Fungi.</title>
        <authorList>
            <consortium name="DOE Joint Genome Institute"/>
            <person name="Mondo S.J."/>
            <person name="Dannebaum R.O."/>
            <person name="Kuo R.C."/>
            <person name="Labutti K."/>
            <person name="Haridas S."/>
            <person name="Kuo A."/>
            <person name="Salamov A."/>
            <person name="Ahrendt S.R."/>
            <person name="Lipzen A."/>
            <person name="Sullivan W."/>
            <person name="Andreopoulos W.B."/>
            <person name="Clum A."/>
            <person name="Lindquist E."/>
            <person name="Daum C."/>
            <person name="Ramamoorthy G.K."/>
            <person name="Gryganskyi A."/>
            <person name="Culley D."/>
            <person name="Magnuson J.K."/>
            <person name="James T.Y."/>
            <person name="O'Malley M.A."/>
            <person name="Stajich J.E."/>
            <person name="Spatafora J.W."/>
            <person name="Visel A."/>
            <person name="Grigoriev I.V."/>
        </authorList>
    </citation>
    <scope>NUCLEOTIDE SEQUENCE [LARGE SCALE GENOMIC DNA]</scope>
    <source>
        <strain evidence="1 2">S4</strain>
    </source>
</reference>
<accession>A0A1Y1XJS2</accession>